<dbReference type="PANTHER" id="PTHR40079:SF4">
    <property type="entry name" value="GH26 DOMAIN-CONTAINING PROTEIN-RELATED"/>
    <property type="match status" value="1"/>
</dbReference>
<dbReference type="InterPro" id="IPR022790">
    <property type="entry name" value="GH26_dom"/>
</dbReference>
<gene>
    <name evidence="5" type="ORF">SAMN04488063_3549</name>
</gene>
<evidence type="ECO:0000259" key="4">
    <source>
        <dbReference type="PROSITE" id="PS51764"/>
    </source>
</evidence>
<dbReference type="Proteomes" id="UP000198876">
    <property type="component" value="Unassembled WGS sequence"/>
</dbReference>
<dbReference type="InterPro" id="IPR017853">
    <property type="entry name" value="GH"/>
</dbReference>
<reference evidence="6" key="1">
    <citation type="submission" date="2016-10" db="EMBL/GenBank/DDBJ databases">
        <authorList>
            <person name="Varghese N."/>
            <person name="Submissions S."/>
        </authorList>
    </citation>
    <scope>NUCLEOTIDE SEQUENCE [LARGE SCALE GENOMIC DNA]</scope>
    <source>
        <strain evidence="6">CGMCC 1.7739</strain>
    </source>
</reference>
<comment type="similarity">
    <text evidence="1">Belongs to the glycosyl hydrolase 26 family.</text>
</comment>
<organism evidence="5 6">
    <name type="scientific">Halopelagius inordinatus</name>
    <dbReference type="NCBI Taxonomy" id="553467"/>
    <lineage>
        <taxon>Archaea</taxon>
        <taxon>Methanobacteriati</taxon>
        <taxon>Methanobacteriota</taxon>
        <taxon>Stenosarchaea group</taxon>
        <taxon>Halobacteria</taxon>
        <taxon>Halobacteriales</taxon>
        <taxon>Haloferacaceae</taxon>
    </lineage>
</organism>
<sequence length="365" mass="40456">MERRTFLGVVGASAGTAFGSTGLYRSAEGAARPRTGDILAGISVGPEETGRLERLRRWAGASHAVVVRYATLGGGDDDIAATCEALTERWNAGAVPQLVLQPLFDTVAETSDRIAAEIAAGDHDDRIDAWAERLGAWANRGLGRPNRRLYLTFAPEMNGDWVPWAPPANETTPEEYVAMWRRVRRRFEKQGLGPDELQWIWSPNVTGRGGIPLSRYYPGDANADWVGINGYNWSRWGTWSDPEDLYAAAVEKVREVTDKPLALTEMGCSSAVEGGFDPERKDRWITDLYDFAAATEIKMVCWFNHEKETDWSVFGGERGTETVRIDGESIRAYGAYRRALNRPGVLGPHPKSARNLTDAEFRGDF</sequence>
<dbReference type="Pfam" id="PF02156">
    <property type="entry name" value="Glyco_hydro_26"/>
    <property type="match status" value="1"/>
</dbReference>
<dbReference type="AlphaFoldDB" id="A0A1I2WJ38"/>
<keyword evidence="6" id="KW-1185">Reference proteome</keyword>
<keyword evidence="2 5" id="KW-0378">Hydrolase</keyword>
<feature type="domain" description="GH26" evidence="4">
    <location>
        <begin position="18"/>
        <end position="343"/>
    </location>
</feature>
<accession>A0A1I2WJ38</accession>
<name>A0A1I2WJ38_9EURY</name>
<keyword evidence="3" id="KW-0326">Glycosidase</keyword>
<dbReference type="PROSITE" id="PS51764">
    <property type="entry name" value="GH26"/>
    <property type="match status" value="1"/>
</dbReference>
<dbReference type="OrthoDB" id="210716at2157"/>
<dbReference type="InterPro" id="IPR000805">
    <property type="entry name" value="Glyco_hydro_26"/>
</dbReference>
<dbReference type="GO" id="GO:0006080">
    <property type="term" value="P:substituted mannan metabolic process"/>
    <property type="evidence" value="ECO:0007669"/>
    <property type="project" value="InterPro"/>
</dbReference>
<dbReference type="Gene3D" id="3.20.20.80">
    <property type="entry name" value="Glycosidases"/>
    <property type="match status" value="1"/>
</dbReference>
<evidence type="ECO:0000256" key="3">
    <source>
        <dbReference type="ARBA" id="ARBA00023295"/>
    </source>
</evidence>
<evidence type="ECO:0000256" key="1">
    <source>
        <dbReference type="ARBA" id="ARBA00007754"/>
    </source>
</evidence>
<dbReference type="GO" id="GO:0016985">
    <property type="term" value="F:mannan endo-1,4-beta-mannosidase activity"/>
    <property type="evidence" value="ECO:0007669"/>
    <property type="project" value="InterPro"/>
</dbReference>
<protein>
    <submittedName>
        <fullName evidence="5">Glycosyl hydrolase family 26</fullName>
    </submittedName>
</protein>
<dbReference type="RefSeq" id="WP_092893897.1">
    <property type="nucleotide sequence ID" value="NZ_FOOQ01000008.1"/>
</dbReference>
<evidence type="ECO:0000313" key="6">
    <source>
        <dbReference type="Proteomes" id="UP000198876"/>
    </source>
</evidence>
<evidence type="ECO:0000313" key="5">
    <source>
        <dbReference type="EMBL" id="SFH00356.1"/>
    </source>
</evidence>
<dbReference type="EMBL" id="FOOQ01000008">
    <property type="protein sequence ID" value="SFH00356.1"/>
    <property type="molecule type" value="Genomic_DNA"/>
</dbReference>
<proteinExistence type="inferred from homology"/>
<dbReference type="PANTHER" id="PTHR40079">
    <property type="entry name" value="MANNAN ENDO-1,4-BETA-MANNOSIDASE E-RELATED"/>
    <property type="match status" value="1"/>
</dbReference>
<dbReference type="SUPFAM" id="SSF51445">
    <property type="entry name" value="(Trans)glycosidases"/>
    <property type="match status" value="1"/>
</dbReference>
<evidence type="ECO:0000256" key="2">
    <source>
        <dbReference type="ARBA" id="ARBA00022801"/>
    </source>
</evidence>
<dbReference type="STRING" id="553467.SAMN04488063_3549"/>